<organism evidence="1 2">
    <name type="scientific">Azomonas macrocytogenes</name>
    <name type="common">Azotobacter macrocytogenes</name>
    <dbReference type="NCBI Taxonomy" id="69962"/>
    <lineage>
        <taxon>Bacteria</taxon>
        <taxon>Pseudomonadati</taxon>
        <taxon>Pseudomonadota</taxon>
        <taxon>Gammaproteobacteria</taxon>
        <taxon>Pseudomonadales</taxon>
        <taxon>Pseudomonadaceae</taxon>
        <taxon>Azomonas</taxon>
    </lineage>
</organism>
<sequence length="136" mass="15067">MTTSADLTRRLDNLIRLGIVTAVDPDGVRCRVKTGELETDWLRCFAFLASAQKAAEADWQRVQRGTASLSYTFAKGRPDLIPERTYSLTGIKTEIATIVWPGSHVRHSFMAESFTTSLELESKLPDSEVDKTATSS</sequence>
<dbReference type="Gene3D" id="2.40.50.230">
    <property type="entry name" value="Gp5 N-terminal domain"/>
    <property type="match status" value="1"/>
</dbReference>
<protein>
    <submittedName>
        <fullName evidence="1">Phage protein D</fullName>
    </submittedName>
</protein>
<proteinExistence type="predicted"/>
<dbReference type="RefSeq" id="WP_183167234.1">
    <property type="nucleotide sequence ID" value="NZ_JACHXI010000014.1"/>
</dbReference>
<gene>
    <name evidence="1" type="ORF">FHR87_002778</name>
</gene>
<name>A0A839T9Q2_AZOMA</name>
<dbReference type="Proteomes" id="UP000549250">
    <property type="component" value="Unassembled WGS sequence"/>
</dbReference>
<dbReference type="AlphaFoldDB" id="A0A839T9Q2"/>
<keyword evidence="2" id="KW-1185">Reference proteome</keyword>
<dbReference type="InterPro" id="IPR037026">
    <property type="entry name" value="Vgr_OB-fold_dom_sf"/>
</dbReference>
<reference evidence="1 2" key="1">
    <citation type="submission" date="2020-08" db="EMBL/GenBank/DDBJ databases">
        <title>Genomic Encyclopedia of Type Strains, Phase III (KMG-III): the genomes of soil and plant-associated and newly described type strains.</title>
        <authorList>
            <person name="Whitman W."/>
        </authorList>
    </citation>
    <scope>NUCLEOTIDE SEQUENCE [LARGE SCALE GENOMIC DNA]</scope>
    <source>
        <strain evidence="1 2">CECT 4462</strain>
    </source>
</reference>
<evidence type="ECO:0000313" key="1">
    <source>
        <dbReference type="EMBL" id="MBB3104363.1"/>
    </source>
</evidence>
<comment type="caution">
    <text evidence="1">The sequence shown here is derived from an EMBL/GenBank/DDBJ whole genome shotgun (WGS) entry which is preliminary data.</text>
</comment>
<dbReference type="EMBL" id="JACHXI010000014">
    <property type="protein sequence ID" value="MBB3104363.1"/>
    <property type="molecule type" value="Genomic_DNA"/>
</dbReference>
<evidence type="ECO:0000313" key="2">
    <source>
        <dbReference type="Proteomes" id="UP000549250"/>
    </source>
</evidence>
<accession>A0A839T9Q2</accession>